<evidence type="ECO:0000313" key="3">
    <source>
        <dbReference type="EMBL" id="MBY8886015.1"/>
    </source>
</evidence>
<keyword evidence="1" id="KW-0547">Nucleotide-binding</keyword>
<dbReference type="Proteomes" id="UP001198565">
    <property type="component" value="Unassembled WGS sequence"/>
</dbReference>
<dbReference type="SUPFAM" id="SSF56059">
    <property type="entry name" value="Glutathione synthetase ATP-binding domain-like"/>
    <property type="match status" value="1"/>
</dbReference>
<name>A0ABS7QS56_9ACTN</name>
<dbReference type="PROSITE" id="PS50975">
    <property type="entry name" value="ATP_GRASP"/>
    <property type="match status" value="1"/>
</dbReference>
<dbReference type="InterPro" id="IPR003806">
    <property type="entry name" value="ATP-grasp_PylC-type"/>
</dbReference>
<reference evidence="3 4" key="1">
    <citation type="submission" date="2021-08" db="EMBL/GenBank/DDBJ databases">
        <title>Streptomyces sp. PTM05 isolated from lichen.</title>
        <authorList>
            <person name="Somphong A."/>
            <person name="Phongsopitanun W."/>
            <person name="Tanasupawat S."/>
        </authorList>
    </citation>
    <scope>NUCLEOTIDE SEQUENCE [LARGE SCALE GENOMIC DNA]</scope>
    <source>
        <strain evidence="3 4">Ptm05</strain>
    </source>
</reference>
<accession>A0ABS7QS56</accession>
<proteinExistence type="predicted"/>
<comment type="caution">
    <text evidence="3">The sequence shown here is derived from an EMBL/GenBank/DDBJ whole genome shotgun (WGS) entry which is preliminary data.</text>
</comment>
<gene>
    <name evidence="3" type="ORF">K7472_14275</name>
</gene>
<dbReference type="Pfam" id="PF02655">
    <property type="entry name" value="ATP-grasp_3"/>
    <property type="match status" value="1"/>
</dbReference>
<evidence type="ECO:0000256" key="1">
    <source>
        <dbReference type="PROSITE-ProRule" id="PRU00409"/>
    </source>
</evidence>
<feature type="domain" description="ATP-grasp" evidence="2">
    <location>
        <begin position="120"/>
        <end position="321"/>
    </location>
</feature>
<evidence type="ECO:0000259" key="2">
    <source>
        <dbReference type="PROSITE" id="PS50975"/>
    </source>
</evidence>
<organism evidence="3 4">
    <name type="scientific">Streptantibioticus parmotrematis</name>
    <dbReference type="NCBI Taxonomy" id="2873249"/>
    <lineage>
        <taxon>Bacteria</taxon>
        <taxon>Bacillati</taxon>
        <taxon>Actinomycetota</taxon>
        <taxon>Actinomycetes</taxon>
        <taxon>Kitasatosporales</taxon>
        <taxon>Streptomycetaceae</taxon>
        <taxon>Streptantibioticus</taxon>
    </lineage>
</organism>
<keyword evidence="4" id="KW-1185">Reference proteome</keyword>
<keyword evidence="1" id="KW-0067">ATP-binding</keyword>
<dbReference type="EMBL" id="JAINVZ010000008">
    <property type="protein sequence ID" value="MBY8886015.1"/>
    <property type="molecule type" value="Genomic_DNA"/>
</dbReference>
<sequence>MRRIAFLRSVEIERAVPHIGLIAPDLEAAGAVAGLFHTDGECAEGEFPGEARRIPADASPGWIADTIEAWGADGYVSLSLPDENALRDAVVGEILADRGIPGVTHSVRATALLANKHETKVAVSAAGLTTPPGLLMDGDLLAGRNLPVPAYRDALRRRAAALGFPLLTKPLWDNLSSGIRFLRDAEALDAYLKEPYDGNAVLETCLTGELCSVEIVGRDGEYLVQPLVWKGRTGGEPSFLFGQLRHCAPRPTRERLFGPVAKRLVTLCRELDLNGVVEVEMIHADGAFHVIEINPRISGSTAMSIAASECNTYACLLHMLLGDWSAYRAGLRTRRRRWSLEFPVGHVTPEFERAARAELDVVRVSNLVIDGRDHGGNMVLACAYGEEERLLRGLERLESRFGTIGRGVVEEVEDVVSRHCRTPAETAPATP</sequence>
<protein>
    <submittedName>
        <fullName evidence="3">ATP-grasp domain-containing protein</fullName>
    </submittedName>
</protein>
<evidence type="ECO:0000313" key="4">
    <source>
        <dbReference type="Proteomes" id="UP001198565"/>
    </source>
</evidence>
<dbReference type="InterPro" id="IPR011761">
    <property type="entry name" value="ATP-grasp"/>
</dbReference>
<dbReference type="Gene3D" id="3.30.470.20">
    <property type="entry name" value="ATP-grasp fold, B domain"/>
    <property type="match status" value="1"/>
</dbReference>
<dbReference type="RefSeq" id="WP_222977837.1">
    <property type="nucleotide sequence ID" value="NZ_JAINVZ010000008.1"/>
</dbReference>